<gene>
    <name evidence="1" type="ORF">VNI00_015856</name>
</gene>
<dbReference type="EMBL" id="JAYKXP010000110">
    <property type="protein sequence ID" value="KAK7025941.1"/>
    <property type="molecule type" value="Genomic_DNA"/>
</dbReference>
<evidence type="ECO:0000313" key="2">
    <source>
        <dbReference type="Proteomes" id="UP001383192"/>
    </source>
</evidence>
<name>A0AAW0BJX1_9AGAR</name>
<comment type="caution">
    <text evidence="1">The sequence shown here is derived from an EMBL/GenBank/DDBJ whole genome shotgun (WGS) entry which is preliminary data.</text>
</comment>
<organism evidence="1 2">
    <name type="scientific">Paramarasmius palmivorus</name>
    <dbReference type="NCBI Taxonomy" id="297713"/>
    <lineage>
        <taxon>Eukaryota</taxon>
        <taxon>Fungi</taxon>
        <taxon>Dikarya</taxon>
        <taxon>Basidiomycota</taxon>
        <taxon>Agaricomycotina</taxon>
        <taxon>Agaricomycetes</taxon>
        <taxon>Agaricomycetidae</taxon>
        <taxon>Agaricales</taxon>
        <taxon>Marasmiineae</taxon>
        <taxon>Marasmiaceae</taxon>
        <taxon>Paramarasmius</taxon>
    </lineage>
</organism>
<reference evidence="1 2" key="1">
    <citation type="submission" date="2024-01" db="EMBL/GenBank/DDBJ databases">
        <title>A draft genome for a cacao thread blight-causing isolate of Paramarasmius palmivorus.</title>
        <authorList>
            <person name="Baruah I.K."/>
            <person name="Bukari Y."/>
            <person name="Amoako-Attah I."/>
            <person name="Meinhardt L.W."/>
            <person name="Bailey B.A."/>
            <person name="Cohen S.P."/>
        </authorList>
    </citation>
    <scope>NUCLEOTIDE SEQUENCE [LARGE SCALE GENOMIC DNA]</scope>
    <source>
        <strain evidence="1 2">GH-12</strain>
    </source>
</reference>
<dbReference type="Proteomes" id="UP001383192">
    <property type="component" value="Unassembled WGS sequence"/>
</dbReference>
<dbReference type="AlphaFoldDB" id="A0AAW0BJX1"/>
<sequence length="208" mass="23337">MCQRHQAFLIARLIPHGEQDKAHYRCIAAIHHQWCYGRVPLGGTRRFFALVKNPANAAIVLDEIRRAQGKYGRQGEEPGVPETVFPYAQLLLTLPFFLDVDDPCGRYASGGGIEGALIWGFLIMVTNDDGMTIIDVTDPLNPTYGYSKPDGGYILNAKSYVRSYYRAGPANDNTEIDVRYHIDVMKNECAIKAELVAEVWPEFLQGDR</sequence>
<protein>
    <submittedName>
        <fullName evidence="1">Uncharacterized protein</fullName>
    </submittedName>
</protein>
<accession>A0AAW0BJX1</accession>
<keyword evidence="2" id="KW-1185">Reference proteome</keyword>
<evidence type="ECO:0000313" key="1">
    <source>
        <dbReference type="EMBL" id="KAK7025941.1"/>
    </source>
</evidence>
<proteinExistence type="predicted"/>